<evidence type="ECO:0000313" key="2">
    <source>
        <dbReference type="Proteomes" id="UP001220256"/>
    </source>
</evidence>
<name>A0ABQ8WGQ4_PENCH</name>
<dbReference type="Proteomes" id="UP001220256">
    <property type="component" value="Unassembled WGS sequence"/>
</dbReference>
<accession>A0ABQ8WGQ4</accession>
<gene>
    <name evidence="1" type="ORF">N7505_004694</name>
</gene>
<proteinExistence type="predicted"/>
<protein>
    <submittedName>
        <fullName evidence="1">Uncharacterized protein</fullName>
    </submittedName>
</protein>
<sequence>MFPCTQGVFGTFLRRRYDDDSEVQHKLHSPRPSGYRMPDGSHEALDCFQFVSLADLNPSPDVIHHHRSRLDTLQWVSGLNLEVGWAGHERELNELETCLGLFGTGGTFLEPEPNGIQVSIKEAHQK</sequence>
<dbReference type="EMBL" id="JAPVEB010000003">
    <property type="protein sequence ID" value="KAJ5268936.1"/>
    <property type="molecule type" value="Genomic_DNA"/>
</dbReference>
<evidence type="ECO:0000313" key="1">
    <source>
        <dbReference type="EMBL" id="KAJ5268936.1"/>
    </source>
</evidence>
<comment type="caution">
    <text evidence="1">The sequence shown here is derived from an EMBL/GenBank/DDBJ whole genome shotgun (WGS) entry which is preliminary data.</text>
</comment>
<reference evidence="1 2" key="1">
    <citation type="journal article" date="2023" name="IMA Fungus">
        <title>Comparative genomic study of the Penicillium genus elucidates a diverse pangenome and 15 lateral gene transfer events.</title>
        <authorList>
            <person name="Petersen C."/>
            <person name="Sorensen T."/>
            <person name="Nielsen M.R."/>
            <person name="Sondergaard T.E."/>
            <person name="Sorensen J.L."/>
            <person name="Fitzpatrick D.A."/>
            <person name="Frisvad J.C."/>
            <person name="Nielsen K.L."/>
        </authorList>
    </citation>
    <scope>NUCLEOTIDE SEQUENCE [LARGE SCALE GENOMIC DNA]</scope>
    <source>
        <strain evidence="1 2">IBT 3361</strain>
    </source>
</reference>
<organism evidence="1 2">
    <name type="scientific">Penicillium chrysogenum</name>
    <name type="common">Penicillium notatum</name>
    <dbReference type="NCBI Taxonomy" id="5076"/>
    <lineage>
        <taxon>Eukaryota</taxon>
        <taxon>Fungi</taxon>
        <taxon>Dikarya</taxon>
        <taxon>Ascomycota</taxon>
        <taxon>Pezizomycotina</taxon>
        <taxon>Eurotiomycetes</taxon>
        <taxon>Eurotiomycetidae</taxon>
        <taxon>Eurotiales</taxon>
        <taxon>Aspergillaceae</taxon>
        <taxon>Penicillium</taxon>
        <taxon>Penicillium chrysogenum species complex</taxon>
    </lineage>
</organism>
<keyword evidence="2" id="KW-1185">Reference proteome</keyword>